<evidence type="ECO:0000313" key="1">
    <source>
        <dbReference type="Proteomes" id="UP000492821"/>
    </source>
</evidence>
<name>A0A7E4UNN6_PANRE</name>
<dbReference type="AlphaFoldDB" id="A0A7E4UNN6"/>
<organism evidence="1 2">
    <name type="scientific">Panagrellus redivivus</name>
    <name type="common">Microworm</name>
    <dbReference type="NCBI Taxonomy" id="6233"/>
    <lineage>
        <taxon>Eukaryota</taxon>
        <taxon>Metazoa</taxon>
        <taxon>Ecdysozoa</taxon>
        <taxon>Nematoda</taxon>
        <taxon>Chromadorea</taxon>
        <taxon>Rhabditida</taxon>
        <taxon>Tylenchina</taxon>
        <taxon>Panagrolaimomorpha</taxon>
        <taxon>Panagrolaimoidea</taxon>
        <taxon>Panagrolaimidae</taxon>
        <taxon>Panagrellus</taxon>
    </lineage>
</organism>
<dbReference type="WBParaSite" id="Pan_g10662.t1">
    <property type="protein sequence ID" value="Pan_g10662.t1"/>
    <property type="gene ID" value="Pan_g10662"/>
</dbReference>
<dbReference type="Proteomes" id="UP000492821">
    <property type="component" value="Unassembled WGS sequence"/>
</dbReference>
<accession>A0A7E4UNN6</accession>
<reference evidence="1" key="1">
    <citation type="journal article" date="2013" name="Genetics">
        <title>The draft genome and transcriptome of Panagrellus redivivus are shaped by the harsh demands of a free-living lifestyle.</title>
        <authorList>
            <person name="Srinivasan J."/>
            <person name="Dillman A.R."/>
            <person name="Macchietto M.G."/>
            <person name="Heikkinen L."/>
            <person name="Lakso M."/>
            <person name="Fracchia K.M."/>
            <person name="Antoshechkin I."/>
            <person name="Mortazavi A."/>
            <person name="Wong G."/>
            <person name="Sternberg P.W."/>
        </authorList>
    </citation>
    <scope>NUCLEOTIDE SEQUENCE [LARGE SCALE GENOMIC DNA]</scope>
    <source>
        <strain evidence="1">MT8872</strain>
    </source>
</reference>
<proteinExistence type="predicted"/>
<evidence type="ECO:0000313" key="2">
    <source>
        <dbReference type="WBParaSite" id="Pan_g10662.t1"/>
    </source>
</evidence>
<protein>
    <submittedName>
        <fullName evidence="2">Lipoprotein</fullName>
    </submittedName>
</protein>
<keyword evidence="1" id="KW-1185">Reference proteome</keyword>
<reference evidence="2" key="2">
    <citation type="submission" date="2020-10" db="UniProtKB">
        <authorList>
            <consortium name="WormBaseParasite"/>
        </authorList>
    </citation>
    <scope>IDENTIFICATION</scope>
</reference>
<sequence length="175" mass="19249">MWAAAFGDDAKIPAKEYVFAEKAPEVNAIEFATPCDDPMSMTLKQLNRDRLTARYPARVPVDGSFEFGCGPRSVLNLAETDKENAFVKASLATVSVQPSLVNTVKAPEVKAIEFATPCDDPMSMTLKQSTVCPEPSRNRRRKWIRKGFIGNGLCSTVFGQYCSNAFRISDADTMP</sequence>